<dbReference type="InterPro" id="IPR006626">
    <property type="entry name" value="PbH1"/>
</dbReference>
<organism evidence="2">
    <name type="scientific">Amphimedon queenslandica</name>
    <name type="common">Sponge</name>
    <dbReference type="NCBI Taxonomy" id="400682"/>
    <lineage>
        <taxon>Eukaryota</taxon>
        <taxon>Metazoa</taxon>
        <taxon>Porifera</taxon>
        <taxon>Demospongiae</taxon>
        <taxon>Heteroscleromorpha</taxon>
        <taxon>Haplosclerida</taxon>
        <taxon>Niphatidae</taxon>
        <taxon>Amphimedon</taxon>
    </lineage>
</organism>
<feature type="signal peptide" evidence="1">
    <location>
        <begin position="1"/>
        <end position="21"/>
    </location>
</feature>
<dbReference type="InParanoid" id="A0A1X7VDN3"/>
<accession>A0A1X7VDN3</accession>
<dbReference type="SMART" id="SM00710">
    <property type="entry name" value="PbH1"/>
    <property type="match status" value="5"/>
</dbReference>
<proteinExistence type="predicted"/>
<evidence type="ECO:0000313" key="2">
    <source>
        <dbReference type="EnsemblMetazoa" id="Aqu2.1.37844_001"/>
    </source>
</evidence>
<dbReference type="EnsemblMetazoa" id="Aqu2.1.37844_001">
    <property type="protein sequence ID" value="Aqu2.1.37844_001"/>
    <property type="gene ID" value="Aqu2.1.37844"/>
</dbReference>
<dbReference type="SUPFAM" id="SSF51126">
    <property type="entry name" value="Pectin lyase-like"/>
    <property type="match status" value="2"/>
</dbReference>
<protein>
    <recommendedName>
        <fullName evidence="3">Right handed beta helix domain-containing protein</fullName>
    </recommendedName>
</protein>
<evidence type="ECO:0008006" key="3">
    <source>
        <dbReference type="Google" id="ProtNLM"/>
    </source>
</evidence>
<reference evidence="2" key="1">
    <citation type="submission" date="2017-05" db="UniProtKB">
        <authorList>
            <consortium name="EnsemblMetazoa"/>
        </authorList>
    </citation>
    <scope>IDENTIFICATION</scope>
</reference>
<dbReference type="AlphaFoldDB" id="A0A1X7VDN3"/>
<feature type="chain" id="PRO_5013050140" description="Right handed beta helix domain-containing protein" evidence="1">
    <location>
        <begin position="22"/>
        <end position="579"/>
    </location>
</feature>
<name>A0A1X7VDN3_AMPQE</name>
<sequence>MSLPLVVVVLFFCSSCSVSSGQYYVSDDCSSVTHNPCHPLSVYAGDMSQYNNSIFYFIGTSDINDDVNMTAVRNVTLHGLDQACLIGSRSNERFLIYNSSHVIISNMSVYNFGVIAKSSNNISITNSLFNVTEAAKTWFPIILNNAFDINVSSSVFIHRGIGITYEPLAVCSAELPHYSLILTNTLFHDSGITLSIHHGASYNLSAIFHNYYNILYSNSRFILGDSLFSFYIKNASFQSLLYSSYPFTIEFSENLKSVECKLPGIQLVSTFVIEDSKFRDNWYGIRILKDAHLPRTLSNHFIHIIIKSCLISNSTSTGLFIDKKFLTLVQINITDTEFIGNGVNSILNSNSISLSNVTVANGTSTGLTLKASIVTIENKLTFKNNAGVVGGGLAINDSSQLILTSLANLEFIGNHASYKGGGIYLEETTNSGITLEASNIPLTLINNSAEIFGDDIYGYTSNHGNNQFNLTNPNISSTGQALKFHIVLLGYDYFGSLNVTDGLLEIRDGLTSDSAHIVNYVYARPKPNTNCSLVEYRPNHAPSHVIHTMLFSIATSYPIYWDYIINECPIGFSVDSLQG</sequence>
<evidence type="ECO:0000256" key="1">
    <source>
        <dbReference type="SAM" id="SignalP"/>
    </source>
</evidence>
<keyword evidence="1" id="KW-0732">Signal</keyword>
<dbReference type="InterPro" id="IPR011050">
    <property type="entry name" value="Pectin_lyase_fold/virulence"/>
</dbReference>